<evidence type="ECO:0000256" key="1">
    <source>
        <dbReference type="ARBA" id="ARBA00022801"/>
    </source>
</evidence>
<dbReference type="KEGG" id="ccin:107271423"/>
<dbReference type="SUPFAM" id="SSF52799">
    <property type="entry name" value="(Phosphotyrosine protein) phosphatases II"/>
    <property type="match status" value="1"/>
</dbReference>
<keyword evidence="5" id="KW-1185">Reference proteome</keyword>
<feature type="compositionally biased region" description="Pro residues" evidence="3">
    <location>
        <begin position="262"/>
        <end position="272"/>
    </location>
</feature>
<dbReference type="InterPro" id="IPR016130">
    <property type="entry name" value="Tyr_Pase_AS"/>
</dbReference>
<evidence type="ECO:0000313" key="5">
    <source>
        <dbReference type="Proteomes" id="UP000694920"/>
    </source>
</evidence>
<name>A0AAJ7FQ80_CEPCN</name>
<accession>A0AAJ7FQ80</accession>
<keyword evidence="1" id="KW-0378">Hydrolase</keyword>
<proteinExistence type="predicted"/>
<evidence type="ECO:0000313" key="6">
    <source>
        <dbReference type="RefSeq" id="XP_015602895.1"/>
    </source>
</evidence>
<feature type="compositionally biased region" description="Basic residues" evidence="3">
    <location>
        <begin position="197"/>
        <end position="207"/>
    </location>
</feature>
<dbReference type="InterPro" id="IPR029021">
    <property type="entry name" value="Prot-tyrosine_phosphatase-like"/>
</dbReference>
<evidence type="ECO:0000256" key="2">
    <source>
        <dbReference type="ARBA" id="ARBA00022912"/>
    </source>
</evidence>
<dbReference type="SMART" id="SM00195">
    <property type="entry name" value="DSPc"/>
    <property type="match status" value="1"/>
</dbReference>
<evidence type="ECO:0000256" key="3">
    <source>
        <dbReference type="SAM" id="MobiDB-lite"/>
    </source>
</evidence>
<dbReference type="RefSeq" id="XP_015602895.1">
    <property type="nucleotide sequence ID" value="XM_015747409.2"/>
</dbReference>
<organism evidence="5 6">
    <name type="scientific">Cephus cinctus</name>
    <name type="common">Wheat stem sawfly</name>
    <dbReference type="NCBI Taxonomy" id="211228"/>
    <lineage>
        <taxon>Eukaryota</taxon>
        <taxon>Metazoa</taxon>
        <taxon>Ecdysozoa</taxon>
        <taxon>Arthropoda</taxon>
        <taxon>Hexapoda</taxon>
        <taxon>Insecta</taxon>
        <taxon>Pterygota</taxon>
        <taxon>Neoptera</taxon>
        <taxon>Endopterygota</taxon>
        <taxon>Hymenoptera</taxon>
        <taxon>Cephoidea</taxon>
        <taxon>Cephidae</taxon>
        <taxon>Cephus</taxon>
    </lineage>
</organism>
<protein>
    <submittedName>
        <fullName evidence="6">RNA/RNP complex-1-interacting phosphatase</fullName>
    </submittedName>
</protein>
<dbReference type="InterPro" id="IPR000387">
    <property type="entry name" value="Tyr_Pase_dom"/>
</dbReference>
<dbReference type="InterPro" id="IPR020422">
    <property type="entry name" value="TYR_PHOSPHATASE_DUAL_dom"/>
</dbReference>
<dbReference type="GeneID" id="107271423"/>
<keyword evidence="2" id="KW-0904">Protein phosphatase</keyword>
<dbReference type="GO" id="GO:0004721">
    <property type="term" value="F:phosphoprotein phosphatase activity"/>
    <property type="evidence" value="ECO:0007669"/>
    <property type="project" value="UniProtKB-KW"/>
</dbReference>
<dbReference type="PANTHER" id="PTHR10367">
    <property type="entry name" value="MRNA-CAPPING ENZYME"/>
    <property type="match status" value="1"/>
</dbReference>
<dbReference type="PROSITE" id="PS00383">
    <property type="entry name" value="TYR_PHOSPHATASE_1"/>
    <property type="match status" value="1"/>
</dbReference>
<dbReference type="GO" id="GO:0004651">
    <property type="term" value="F:polynucleotide 5'-phosphatase activity"/>
    <property type="evidence" value="ECO:0007669"/>
    <property type="project" value="TreeGrafter"/>
</dbReference>
<feature type="region of interest" description="Disordered" evidence="3">
    <location>
        <begin position="189"/>
        <end position="239"/>
    </location>
</feature>
<feature type="compositionally biased region" description="Polar residues" evidence="3">
    <location>
        <begin position="208"/>
        <end position="228"/>
    </location>
</feature>
<feature type="compositionally biased region" description="Pro residues" evidence="3">
    <location>
        <begin position="289"/>
        <end position="307"/>
    </location>
</feature>
<dbReference type="Gene3D" id="3.90.190.10">
    <property type="entry name" value="Protein tyrosine phosphatase superfamily"/>
    <property type="match status" value="1"/>
</dbReference>
<dbReference type="Proteomes" id="UP000694920">
    <property type="component" value="Unplaced"/>
</dbReference>
<gene>
    <name evidence="6" type="primary">LOC107271423</name>
</gene>
<dbReference type="PROSITE" id="PS50056">
    <property type="entry name" value="TYR_PHOSPHATASE_2"/>
    <property type="match status" value="1"/>
</dbReference>
<reference evidence="6" key="1">
    <citation type="submission" date="2025-08" db="UniProtKB">
        <authorList>
            <consortium name="RefSeq"/>
        </authorList>
    </citation>
    <scope>IDENTIFICATION</scope>
</reference>
<dbReference type="AlphaFoldDB" id="A0AAJ7FQ80"/>
<evidence type="ECO:0000259" key="4">
    <source>
        <dbReference type="PROSITE" id="PS50056"/>
    </source>
</evidence>
<feature type="domain" description="Tyrosine specific protein phosphatases" evidence="4">
    <location>
        <begin position="99"/>
        <end position="167"/>
    </location>
</feature>
<dbReference type="PANTHER" id="PTHR10367:SF9">
    <property type="entry name" value="DUAL-SPECIFICITY PHOSPHATASE 11 (RNA_RNP COMPLEX 1-INTERACTING)"/>
    <property type="match status" value="1"/>
</dbReference>
<feature type="region of interest" description="Disordered" evidence="3">
    <location>
        <begin position="262"/>
        <end position="342"/>
    </location>
</feature>
<dbReference type="Pfam" id="PF00782">
    <property type="entry name" value="DSPc"/>
    <property type="match status" value="1"/>
</dbReference>
<sequence>MPRSVPQRWHQYKAFGEVIKGTRIVAFKVPLKEGVTKHMQPEQRFTTSLLLQAFPRLKCVIDLTDSDRYYDRKDIINAGVTYRKIYVTGRVIPQQNCVNQFFKVMDDFASTGGPDDLIGVHCTHGVNRTGYMICRYLVQQLGWEYQDALKAFQEARGYPIERENYVESLKQVPRGEKIDTSHVVLVERRNRNVVGKKGSKRERKRKPNTSSASRESWRSAPTSYQSSRRGFPEGSSYQQPYPFDGAEFGLFAPMMPPLPPPSLSAVPSLPPPRIRHRSRPSRYGAYCPSPGPHNPPAILPPMPPPGPSYHCTNYHPRHSTLRVSGPPRLIRPPSQPSTSLGSYSSIVKYNRARNDGSSVPFDSAVRRPVNRTKLRNRPNDQDFTVDTFEENLTATLPPNKWIRGCSAAKK</sequence>
<dbReference type="InterPro" id="IPR000340">
    <property type="entry name" value="Dual-sp_phosphatase_cat-dom"/>
</dbReference>
<dbReference type="InterPro" id="IPR051029">
    <property type="entry name" value="mRNA_Capping_Enz/RNA_Phosphat"/>
</dbReference>